<dbReference type="SUPFAM" id="SSF56059">
    <property type="entry name" value="Glutathione synthetase ATP-binding domain-like"/>
    <property type="match status" value="1"/>
</dbReference>
<evidence type="ECO:0000313" key="5">
    <source>
        <dbReference type="EMBL" id="MBK3427375.1"/>
    </source>
</evidence>
<dbReference type="InterPro" id="IPR020561">
    <property type="entry name" value="PRibGlycinamid_synth_ATP-grasp"/>
</dbReference>
<reference evidence="5 6" key="1">
    <citation type="submission" date="2020-12" db="EMBL/GenBank/DDBJ databases">
        <title>Draft genome sequence of the commensal strain Corynebacterium tuberculostearicum MFP09/CIP 102622 isolated from human skin.</title>
        <authorList>
            <person name="Boukerb A.M."/>
            <person name="Janvier X."/>
            <person name="Feuilloley M.G.J."/>
            <person name="Groboillot A."/>
        </authorList>
    </citation>
    <scope>NUCLEOTIDE SEQUENCE [LARGE SCALE GENOMIC DNA]</scope>
    <source>
        <strain evidence="5 6">CIP 102622</strain>
    </source>
</reference>
<evidence type="ECO:0000256" key="3">
    <source>
        <dbReference type="ARBA" id="ARBA00022741"/>
    </source>
</evidence>
<dbReference type="Proteomes" id="UP000603369">
    <property type="component" value="Unassembled WGS sequence"/>
</dbReference>
<gene>
    <name evidence="5" type="ORF">JDP02_02460</name>
</gene>
<dbReference type="GO" id="GO:0005524">
    <property type="term" value="F:ATP binding"/>
    <property type="evidence" value="ECO:0007669"/>
    <property type="project" value="UniProtKB-UniRule"/>
</dbReference>
<accession>A0A7Y9ZXE2</accession>
<dbReference type="PANTHER" id="PTHR21621">
    <property type="entry name" value="RIBOSOMAL PROTEIN S6 MODIFICATION PROTEIN"/>
    <property type="match status" value="1"/>
</dbReference>
<evidence type="ECO:0000256" key="4">
    <source>
        <dbReference type="ARBA" id="ARBA00022840"/>
    </source>
</evidence>
<keyword evidence="3" id="KW-0547">Nucleotide-binding</keyword>
<comment type="cofactor">
    <cofactor evidence="1">
        <name>Mn(2+)</name>
        <dbReference type="ChEBI" id="CHEBI:29035"/>
    </cofactor>
</comment>
<dbReference type="EMBL" id="JAEHFL010000002">
    <property type="protein sequence ID" value="MBK3427375.1"/>
    <property type="molecule type" value="Genomic_DNA"/>
</dbReference>
<dbReference type="GO" id="GO:0005737">
    <property type="term" value="C:cytoplasm"/>
    <property type="evidence" value="ECO:0007669"/>
    <property type="project" value="TreeGrafter"/>
</dbReference>
<name>A0A7Y9ZXE2_9CORY</name>
<evidence type="ECO:0000256" key="2">
    <source>
        <dbReference type="ARBA" id="ARBA00022598"/>
    </source>
</evidence>
<dbReference type="InterPro" id="IPR011761">
    <property type="entry name" value="ATP-grasp"/>
</dbReference>
<dbReference type="AlphaFoldDB" id="A0A7Y9ZXE2"/>
<keyword evidence="2" id="KW-0436">Ligase</keyword>
<sequence>MSYDPRNLIALVNDEILKPKLPINTYDRIKSRTKLMLGEARSRGWETQKVKDGTWIFLNNGKTVGGTVYHGPSTQSMFARRVSNDKQATKLTLQANNVPTPNGQKFNSATKAEALEYFKAQDRPVVVKPNGGTRGRGVSLNIKDTESFEKAWTKAADSGYGDEIVIEEYFAGFDIRVLVIGGRVRVACSRLNAFVVGDGKHTVQKLVDLEIQRRQADAYLKSTEINIDDDWLAESPWALDQVPQHGEVVVLNPISSLGGGGFTLNVIDKISRQHIAVAERAARAFPGTGTVGVDIFTSSLKPDADITVLEINTQPFFDMHHYVSYGEPVNAASYIVDQIERTQLLYS</sequence>
<proteinExistence type="predicted"/>
<dbReference type="Gene3D" id="3.30.470.20">
    <property type="entry name" value="ATP-grasp fold, B domain"/>
    <property type="match status" value="2"/>
</dbReference>
<protein>
    <submittedName>
        <fullName evidence="5">ATP-grasp domain-containing protein</fullName>
    </submittedName>
</protein>
<dbReference type="GeneID" id="78320535"/>
<dbReference type="PANTHER" id="PTHR21621:SF0">
    <property type="entry name" value="BETA-CITRYLGLUTAMATE SYNTHASE B-RELATED"/>
    <property type="match status" value="1"/>
</dbReference>
<evidence type="ECO:0000256" key="1">
    <source>
        <dbReference type="ARBA" id="ARBA00001936"/>
    </source>
</evidence>
<keyword evidence="6" id="KW-1185">Reference proteome</keyword>
<evidence type="ECO:0000313" key="6">
    <source>
        <dbReference type="Proteomes" id="UP000603369"/>
    </source>
</evidence>
<comment type="caution">
    <text evidence="5">The sequence shown here is derived from an EMBL/GenBank/DDBJ whole genome shotgun (WGS) entry which is preliminary data.</text>
</comment>
<dbReference type="GO" id="GO:0018169">
    <property type="term" value="F:ribosomal S6-glutamic acid ligase activity"/>
    <property type="evidence" value="ECO:0007669"/>
    <property type="project" value="TreeGrafter"/>
</dbReference>
<dbReference type="PROSITE" id="PS50975">
    <property type="entry name" value="ATP_GRASP"/>
    <property type="match status" value="1"/>
</dbReference>
<organism evidence="5 6">
    <name type="scientific">Corynebacterium tuberculostearicum</name>
    <dbReference type="NCBI Taxonomy" id="38304"/>
    <lineage>
        <taxon>Bacteria</taxon>
        <taxon>Bacillati</taxon>
        <taxon>Actinomycetota</taxon>
        <taxon>Actinomycetes</taxon>
        <taxon>Mycobacteriales</taxon>
        <taxon>Corynebacteriaceae</taxon>
        <taxon>Corynebacterium</taxon>
    </lineage>
</organism>
<dbReference type="RefSeq" id="WP_179386808.1">
    <property type="nucleotide sequence ID" value="NZ_CP068156.1"/>
</dbReference>
<keyword evidence="4" id="KW-0067">ATP-binding</keyword>
<dbReference type="GO" id="GO:0009432">
    <property type="term" value="P:SOS response"/>
    <property type="evidence" value="ECO:0007669"/>
    <property type="project" value="TreeGrafter"/>
</dbReference>
<dbReference type="GO" id="GO:0046872">
    <property type="term" value="F:metal ion binding"/>
    <property type="evidence" value="ECO:0007669"/>
    <property type="project" value="InterPro"/>
</dbReference>
<dbReference type="SMART" id="SM01209">
    <property type="entry name" value="GARS_A"/>
    <property type="match status" value="1"/>
</dbReference>
<dbReference type="Pfam" id="PF01071">
    <property type="entry name" value="GARS_A"/>
    <property type="match status" value="1"/>
</dbReference>